<feature type="domain" description="N-acetyltransferase" evidence="1">
    <location>
        <begin position="145"/>
        <end position="287"/>
    </location>
</feature>
<reference evidence="2 3" key="1">
    <citation type="submission" date="2021-03" db="EMBL/GenBank/DDBJ databases">
        <title>Genomic Encyclopedia of Type Strains, Phase IV (KMG-IV): sequencing the most valuable type-strain genomes for metagenomic binning, comparative biology and taxonomic classification.</title>
        <authorList>
            <person name="Goeker M."/>
        </authorList>
    </citation>
    <scope>NUCLEOTIDE SEQUENCE [LARGE SCALE GENOMIC DNA]</scope>
    <source>
        <strain evidence="2 3">DSM 21085</strain>
    </source>
</reference>
<dbReference type="RefSeq" id="WP_209480465.1">
    <property type="nucleotide sequence ID" value="NZ_JAGGKK010000008.1"/>
</dbReference>
<dbReference type="Proteomes" id="UP001519328">
    <property type="component" value="Unassembled WGS sequence"/>
</dbReference>
<evidence type="ECO:0000259" key="1">
    <source>
        <dbReference type="PROSITE" id="PS51186"/>
    </source>
</evidence>
<keyword evidence="3" id="KW-1185">Reference proteome</keyword>
<dbReference type="PROSITE" id="PS51186">
    <property type="entry name" value="GNAT"/>
    <property type="match status" value="1"/>
</dbReference>
<dbReference type="InterPro" id="IPR013653">
    <property type="entry name" value="GCN5-like_dom"/>
</dbReference>
<gene>
    <name evidence="2" type="ORF">J2Z82_001862</name>
</gene>
<evidence type="ECO:0000313" key="2">
    <source>
        <dbReference type="EMBL" id="MBP1948925.1"/>
    </source>
</evidence>
<comment type="caution">
    <text evidence="2">The sequence shown here is derived from an EMBL/GenBank/DDBJ whole genome shotgun (WGS) entry which is preliminary data.</text>
</comment>
<dbReference type="InterPro" id="IPR016181">
    <property type="entry name" value="Acyl_CoA_acyltransferase"/>
</dbReference>
<accession>A0ABS4HDD0</accession>
<organism evidence="2 3">
    <name type="scientific">Virgibacillus litoralis</name>
    <dbReference type="NCBI Taxonomy" id="578221"/>
    <lineage>
        <taxon>Bacteria</taxon>
        <taxon>Bacillati</taxon>
        <taxon>Bacillota</taxon>
        <taxon>Bacilli</taxon>
        <taxon>Bacillales</taxon>
        <taxon>Bacillaceae</taxon>
        <taxon>Virgibacillus</taxon>
    </lineage>
</organism>
<protein>
    <submittedName>
        <fullName evidence="2">GNAT family acetyltransferase</fullName>
    </submittedName>
</protein>
<dbReference type="SUPFAM" id="SSF55729">
    <property type="entry name" value="Acyl-CoA N-acyltransferases (Nat)"/>
    <property type="match status" value="1"/>
</dbReference>
<dbReference type="InterPro" id="IPR000182">
    <property type="entry name" value="GNAT_dom"/>
</dbReference>
<dbReference type="EMBL" id="JAGGKK010000008">
    <property type="protein sequence ID" value="MBP1948925.1"/>
    <property type="molecule type" value="Genomic_DNA"/>
</dbReference>
<name>A0ABS4HDD0_9BACI</name>
<dbReference type="Gene3D" id="3.40.630.30">
    <property type="match status" value="1"/>
</dbReference>
<sequence length="287" mass="32955">MDVKFELSLENYNNNVESFLLEREASNNLMLGILDRLTNDSDSYKKGFHLGLVEEDGELIYAFMQTSTNNWILADIDYVHNNVIRKVAAFLWESRVSVPGVLGPTEETEIFRNEWERLTHTHATINMRQLIYQIDQVNIIPETKGQLHQAKPQDRPLVKNWLIQFGVAASENISEEDADQMAQSFICNRTLYFWMVDGKPVSMVNRSRKTKNGATLNAVFTPDEWKRNGYATAAVAKLTEKLLEDGFQFCSLYTDLANSTSNNIYKKIGYYEVGSSVVYTFNNRHHS</sequence>
<proteinExistence type="predicted"/>
<evidence type="ECO:0000313" key="3">
    <source>
        <dbReference type="Proteomes" id="UP001519328"/>
    </source>
</evidence>
<dbReference type="Pfam" id="PF08445">
    <property type="entry name" value="FR47"/>
    <property type="match status" value="1"/>
</dbReference>